<dbReference type="PANTHER" id="PTHR43710:SF7">
    <property type="entry name" value="INDOLEPYRUVATE OXIDOREDUCTASE SUBUNIT IORA"/>
    <property type="match status" value="1"/>
</dbReference>
<sequence>EKITDSKLDKLVEKLKLQVRKPTLCAGCPERAAFFAIKKALPKAIYASDIGCYTLGLNLKAVDTVLDMGAGITLASGFFQAYHQDKKDIAIVATMGDSTFYHSGTASLLNAVYNNARFILVILDNEITAMTGMQPTPGIGITADGSEGRKIPIKELIKGCGVKWIKTIDPYDIKNLVKLLKEAKTYTQRKDGGIAVIIARHPCIIRYPEVGEDNPVKVEITDDCDGCNYCIDYFECPALYINEEKNLIEIDRMFCVDCGVCI</sequence>
<dbReference type="GO" id="GO:0003824">
    <property type="term" value="F:catalytic activity"/>
    <property type="evidence" value="ECO:0007669"/>
    <property type="project" value="InterPro"/>
</dbReference>
<dbReference type="GO" id="GO:0030976">
    <property type="term" value="F:thiamine pyrophosphate binding"/>
    <property type="evidence" value="ECO:0007669"/>
    <property type="project" value="InterPro"/>
</dbReference>
<keyword evidence="1" id="KW-0479">Metal-binding</keyword>
<organism evidence="3">
    <name type="scientific">marine sediment metagenome</name>
    <dbReference type="NCBI Taxonomy" id="412755"/>
    <lineage>
        <taxon>unclassified sequences</taxon>
        <taxon>metagenomes</taxon>
        <taxon>ecological metagenomes</taxon>
    </lineage>
</organism>
<feature type="non-terminal residue" evidence="3">
    <location>
        <position position="1"/>
    </location>
</feature>
<dbReference type="CDD" id="cd02008">
    <property type="entry name" value="TPP_IOR_alpha"/>
    <property type="match status" value="1"/>
</dbReference>
<accession>X0X9V1</accession>
<dbReference type="PANTHER" id="PTHR43710">
    <property type="entry name" value="2-HYDROXYACYL-COA LYASE"/>
    <property type="match status" value="1"/>
</dbReference>
<dbReference type="Gene3D" id="3.30.70.20">
    <property type="match status" value="1"/>
</dbReference>
<evidence type="ECO:0000313" key="3">
    <source>
        <dbReference type="EMBL" id="GAG21731.1"/>
    </source>
</evidence>
<dbReference type="GO" id="GO:0046872">
    <property type="term" value="F:metal ion binding"/>
    <property type="evidence" value="ECO:0007669"/>
    <property type="project" value="UniProtKB-KW"/>
</dbReference>
<dbReference type="PROSITE" id="PS51379">
    <property type="entry name" value="4FE4S_FER_2"/>
    <property type="match status" value="1"/>
</dbReference>
<reference evidence="3" key="1">
    <citation type="journal article" date="2014" name="Front. Microbiol.">
        <title>High frequency of phylogenetically diverse reductive dehalogenase-homologous genes in deep subseafloor sedimentary metagenomes.</title>
        <authorList>
            <person name="Kawai M."/>
            <person name="Futagami T."/>
            <person name="Toyoda A."/>
            <person name="Takaki Y."/>
            <person name="Nishi S."/>
            <person name="Hori S."/>
            <person name="Arai W."/>
            <person name="Tsubouchi T."/>
            <person name="Morono Y."/>
            <person name="Uchiyama I."/>
            <person name="Ito T."/>
            <person name="Fujiyama A."/>
            <person name="Inagaki F."/>
            <person name="Takami H."/>
        </authorList>
    </citation>
    <scope>NUCLEOTIDE SEQUENCE</scope>
    <source>
        <strain evidence="3">Expedition CK06-06</strain>
    </source>
</reference>
<comment type="caution">
    <text evidence="3">The sequence shown here is derived from an EMBL/GenBank/DDBJ whole genome shotgun (WGS) entry which is preliminary data.</text>
</comment>
<dbReference type="SUPFAM" id="SSF54862">
    <property type="entry name" value="4Fe-4S ferredoxins"/>
    <property type="match status" value="1"/>
</dbReference>
<name>X0X9V1_9ZZZZ</name>
<dbReference type="Gene3D" id="3.40.50.970">
    <property type="match status" value="1"/>
</dbReference>
<dbReference type="InterPro" id="IPR029061">
    <property type="entry name" value="THDP-binding"/>
</dbReference>
<protein>
    <recommendedName>
        <fullName evidence="2">4Fe-4S ferredoxin-type domain-containing protein</fullName>
    </recommendedName>
</protein>
<dbReference type="InterPro" id="IPR011766">
    <property type="entry name" value="TPP_enzyme_TPP-bd"/>
</dbReference>
<dbReference type="EMBL" id="BARS01030431">
    <property type="protein sequence ID" value="GAG21731.1"/>
    <property type="molecule type" value="Genomic_DNA"/>
</dbReference>
<gene>
    <name evidence="3" type="ORF">S01H1_47463</name>
</gene>
<dbReference type="Pfam" id="PF02775">
    <property type="entry name" value="TPP_enzyme_C"/>
    <property type="match status" value="1"/>
</dbReference>
<dbReference type="AlphaFoldDB" id="X0X9V1"/>
<feature type="domain" description="4Fe-4S ferredoxin-type" evidence="2">
    <location>
        <begin position="214"/>
        <end position="246"/>
    </location>
</feature>
<feature type="non-terminal residue" evidence="3">
    <location>
        <position position="262"/>
    </location>
</feature>
<evidence type="ECO:0000256" key="1">
    <source>
        <dbReference type="ARBA" id="ARBA00022723"/>
    </source>
</evidence>
<evidence type="ECO:0000259" key="2">
    <source>
        <dbReference type="PROSITE" id="PS51379"/>
    </source>
</evidence>
<dbReference type="InterPro" id="IPR017896">
    <property type="entry name" value="4Fe4S_Fe-S-bd"/>
</dbReference>
<dbReference type="InterPro" id="IPR045025">
    <property type="entry name" value="HACL1-like"/>
</dbReference>
<proteinExistence type="predicted"/>
<dbReference type="SUPFAM" id="SSF52518">
    <property type="entry name" value="Thiamin diphosphate-binding fold (THDP-binding)"/>
    <property type="match status" value="1"/>
</dbReference>